<dbReference type="Gene3D" id="3.40.50.150">
    <property type="entry name" value="Vaccinia Virus protein VP39"/>
    <property type="match status" value="1"/>
</dbReference>
<keyword evidence="2" id="KW-0808">Transferase</keyword>
<dbReference type="SUPFAM" id="SSF53335">
    <property type="entry name" value="S-adenosyl-L-methionine-dependent methyltransferases"/>
    <property type="match status" value="1"/>
</dbReference>
<evidence type="ECO:0000313" key="2">
    <source>
        <dbReference type="EMBL" id="KAK0704578.1"/>
    </source>
</evidence>
<dbReference type="GO" id="GO:0032259">
    <property type="term" value="P:methylation"/>
    <property type="evidence" value="ECO:0007669"/>
    <property type="project" value="UniProtKB-KW"/>
</dbReference>
<keyword evidence="3" id="KW-1185">Reference proteome</keyword>
<dbReference type="CDD" id="cd02440">
    <property type="entry name" value="AdoMet_MTases"/>
    <property type="match status" value="1"/>
</dbReference>
<dbReference type="InterPro" id="IPR029063">
    <property type="entry name" value="SAM-dependent_MTases_sf"/>
</dbReference>
<reference evidence="2" key="1">
    <citation type="submission" date="2023-06" db="EMBL/GenBank/DDBJ databases">
        <title>Genome-scale phylogeny and comparative genomics of the fungal order Sordariales.</title>
        <authorList>
            <consortium name="Lawrence Berkeley National Laboratory"/>
            <person name="Hensen N."/>
            <person name="Bonometti L."/>
            <person name="Westerberg I."/>
            <person name="Brannstrom I.O."/>
            <person name="Guillou S."/>
            <person name="Cros-Aarteil S."/>
            <person name="Calhoun S."/>
            <person name="Haridas S."/>
            <person name="Kuo A."/>
            <person name="Mondo S."/>
            <person name="Pangilinan J."/>
            <person name="Riley R."/>
            <person name="Labutti K."/>
            <person name="Andreopoulos B."/>
            <person name="Lipzen A."/>
            <person name="Chen C."/>
            <person name="Yanf M."/>
            <person name="Daum C."/>
            <person name="Ng V."/>
            <person name="Clum A."/>
            <person name="Steindorff A."/>
            <person name="Ohm R."/>
            <person name="Martin F."/>
            <person name="Silar P."/>
            <person name="Natvig D."/>
            <person name="Lalanne C."/>
            <person name="Gautier V."/>
            <person name="Ament-Velasquez S.L."/>
            <person name="Kruys A."/>
            <person name="Hutchinson M.I."/>
            <person name="Powell A.J."/>
            <person name="Barry K."/>
            <person name="Miller A.N."/>
            <person name="Grigoriev I.V."/>
            <person name="Debuchy R."/>
            <person name="Gladieux P."/>
            <person name="Thoren M.H."/>
            <person name="Johannesson H."/>
        </authorList>
    </citation>
    <scope>NUCLEOTIDE SEQUENCE</scope>
    <source>
        <strain evidence="2">SMH4607-1</strain>
    </source>
</reference>
<accession>A0AA39ZVT4</accession>
<keyword evidence="2" id="KW-0489">Methyltransferase</keyword>
<name>A0AA39ZVT4_9PEZI</name>
<comment type="caution">
    <text evidence="2">The sequence shown here is derived from an EMBL/GenBank/DDBJ whole genome shotgun (WGS) entry which is preliminary data.</text>
</comment>
<organism evidence="2 3">
    <name type="scientific">Lasiosphaeris hirsuta</name>
    <dbReference type="NCBI Taxonomy" id="260670"/>
    <lineage>
        <taxon>Eukaryota</taxon>
        <taxon>Fungi</taxon>
        <taxon>Dikarya</taxon>
        <taxon>Ascomycota</taxon>
        <taxon>Pezizomycotina</taxon>
        <taxon>Sordariomycetes</taxon>
        <taxon>Sordariomycetidae</taxon>
        <taxon>Sordariales</taxon>
        <taxon>Lasiosphaeriaceae</taxon>
        <taxon>Lasiosphaeris</taxon>
    </lineage>
</organism>
<sequence>MSSNPPDLKARLKASYDAIAPAYNAWSSVHNSLRLRYLSKLLALLPPNDSPSPPLAVLELGCGAGTPVTETLVASPGGQSFHVTANDLSSTQIALGQAHLASHADRVTWLQGDMMTLEFADGSFDAIVALYSVIHLPREEQDVLIGRIAKWLKPGGVVLVNFAAEDMEAAILEKWLAEEGWMFWSGWGAEATLEKIRGGTGLEVVVEDVIKEEEGADAAFLWVIAKAPAV</sequence>
<evidence type="ECO:0000313" key="3">
    <source>
        <dbReference type="Proteomes" id="UP001172102"/>
    </source>
</evidence>
<dbReference type="Pfam" id="PF13649">
    <property type="entry name" value="Methyltransf_25"/>
    <property type="match status" value="1"/>
</dbReference>
<dbReference type="AlphaFoldDB" id="A0AA39ZVT4"/>
<dbReference type="PANTHER" id="PTHR44068">
    <property type="entry name" value="ZGC:194242"/>
    <property type="match status" value="1"/>
</dbReference>
<feature type="domain" description="Methyltransferase" evidence="1">
    <location>
        <begin position="57"/>
        <end position="156"/>
    </location>
</feature>
<protein>
    <submittedName>
        <fullName evidence="2">S-adenosyl-L-methionine-dependent methyltransferase</fullName>
    </submittedName>
</protein>
<proteinExistence type="predicted"/>
<gene>
    <name evidence="2" type="ORF">B0H67DRAFT_649008</name>
</gene>
<dbReference type="GO" id="GO:0008168">
    <property type="term" value="F:methyltransferase activity"/>
    <property type="evidence" value="ECO:0007669"/>
    <property type="project" value="UniProtKB-KW"/>
</dbReference>
<dbReference type="PANTHER" id="PTHR44068:SF11">
    <property type="entry name" value="GERANYL DIPHOSPHATE 2-C-METHYLTRANSFERASE"/>
    <property type="match status" value="1"/>
</dbReference>
<dbReference type="InterPro" id="IPR041698">
    <property type="entry name" value="Methyltransf_25"/>
</dbReference>
<dbReference type="EMBL" id="JAUKUA010000007">
    <property type="protein sequence ID" value="KAK0704578.1"/>
    <property type="molecule type" value="Genomic_DNA"/>
</dbReference>
<dbReference type="Proteomes" id="UP001172102">
    <property type="component" value="Unassembled WGS sequence"/>
</dbReference>
<evidence type="ECO:0000259" key="1">
    <source>
        <dbReference type="Pfam" id="PF13649"/>
    </source>
</evidence>
<dbReference type="InterPro" id="IPR050447">
    <property type="entry name" value="Erg6_SMT_methyltransf"/>
</dbReference>